<organism evidence="4 5">
    <name type="scientific">Sporosarcina gallistercoris</name>
    <dbReference type="NCBI Taxonomy" id="2762245"/>
    <lineage>
        <taxon>Bacteria</taxon>
        <taxon>Bacillati</taxon>
        <taxon>Bacillota</taxon>
        <taxon>Bacilli</taxon>
        <taxon>Bacillales</taxon>
        <taxon>Caryophanaceae</taxon>
        <taxon>Sporosarcina</taxon>
    </lineage>
</organism>
<evidence type="ECO:0000256" key="1">
    <source>
        <dbReference type="SAM" id="MobiDB-lite"/>
    </source>
</evidence>
<dbReference type="Pfam" id="PF00534">
    <property type="entry name" value="Glycos_transf_1"/>
    <property type="match status" value="1"/>
</dbReference>
<evidence type="ECO:0000259" key="3">
    <source>
        <dbReference type="Pfam" id="PF13579"/>
    </source>
</evidence>
<dbReference type="SUPFAM" id="SSF53756">
    <property type="entry name" value="UDP-Glycosyltransferase/glycogen phosphorylase"/>
    <property type="match status" value="1"/>
</dbReference>
<evidence type="ECO:0000313" key="5">
    <source>
        <dbReference type="Proteomes" id="UP000659496"/>
    </source>
</evidence>
<evidence type="ECO:0000313" key="4">
    <source>
        <dbReference type="EMBL" id="MBD7908075.1"/>
    </source>
</evidence>
<dbReference type="Gene3D" id="3.40.50.2000">
    <property type="entry name" value="Glycogen Phosphorylase B"/>
    <property type="match status" value="2"/>
</dbReference>
<feature type="region of interest" description="Disordered" evidence="1">
    <location>
        <begin position="1"/>
        <end position="20"/>
    </location>
</feature>
<sequence length="400" mass="44076">MFHFRSWSSLSATRDKPSRGQNNYVKQLALALDARGHSVDVFTHWSNAESPQYETFGNRCRVIRVAAGKKKFVDKTEMLHLLPAFLNEMKVLQNLSDYDIMHTHYWLSGLLGSELSKEVKIPWVHTSHSLAIAKQRATGIKQPQRLKAERMILSKADAVIATTLDEKALIKATVKHPSPIRVLPIGVSPVFTPEPHSIHSPLTFTFAGRLEKTKGIYTLLRAFKLLSGSGLLEVPIRLRIIGGEPDQVDPQTKCAVSDELRAAVKGIEDHVDFLGCLPPERLAAHFRSSLAVIVPSYYESFGMVAAEAQACGSPVIASNVGGLGDIVINKETGLQVKPNSTSELASAMGLFTKRPDIAAQLGKKAAKFAQQNFNWKVIAKKVDKLYEGVSRTVQEPYVSN</sequence>
<dbReference type="InterPro" id="IPR050194">
    <property type="entry name" value="Glycosyltransferase_grp1"/>
</dbReference>
<dbReference type="PANTHER" id="PTHR45947">
    <property type="entry name" value="SULFOQUINOVOSYL TRANSFERASE SQD2"/>
    <property type="match status" value="1"/>
</dbReference>
<gene>
    <name evidence="4" type="ORF">H9659_07030</name>
</gene>
<dbReference type="EMBL" id="JACSQY010000004">
    <property type="protein sequence ID" value="MBD7908075.1"/>
    <property type="molecule type" value="Genomic_DNA"/>
</dbReference>
<name>A0ABR8PIS5_9BACL</name>
<feature type="compositionally biased region" description="Polar residues" evidence="1">
    <location>
        <begin position="1"/>
        <end position="12"/>
    </location>
</feature>
<dbReference type="InterPro" id="IPR028098">
    <property type="entry name" value="Glyco_trans_4-like_N"/>
</dbReference>
<evidence type="ECO:0000259" key="2">
    <source>
        <dbReference type="Pfam" id="PF00534"/>
    </source>
</evidence>
<feature type="domain" description="Glycosyl transferase family 1" evidence="2">
    <location>
        <begin position="200"/>
        <end position="367"/>
    </location>
</feature>
<dbReference type="Pfam" id="PF13579">
    <property type="entry name" value="Glyco_trans_4_4"/>
    <property type="match status" value="1"/>
</dbReference>
<dbReference type="Proteomes" id="UP000659496">
    <property type="component" value="Unassembled WGS sequence"/>
</dbReference>
<accession>A0ABR8PIS5</accession>
<dbReference type="PANTHER" id="PTHR45947:SF3">
    <property type="entry name" value="SULFOQUINOVOSYL TRANSFERASE SQD2"/>
    <property type="match status" value="1"/>
</dbReference>
<keyword evidence="5" id="KW-1185">Reference proteome</keyword>
<feature type="domain" description="Glycosyltransferase subfamily 4-like N-terminal" evidence="3">
    <location>
        <begin position="20"/>
        <end position="186"/>
    </location>
</feature>
<proteinExistence type="predicted"/>
<dbReference type="InterPro" id="IPR001296">
    <property type="entry name" value="Glyco_trans_1"/>
</dbReference>
<protein>
    <submittedName>
        <fullName evidence="4">Glycosyltransferase</fullName>
    </submittedName>
</protein>
<comment type="caution">
    <text evidence="4">The sequence shown here is derived from an EMBL/GenBank/DDBJ whole genome shotgun (WGS) entry which is preliminary data.</text>
</comment>
<reference evidence="4 5" key="1">
    <citation type="submission" date="2020-08" db="EMBL/GenBank/DDBJ databases">
        <title>A Genomic Blueprint of the Chicken Gut Microbiome.</title>
        <authorList>
            <person name="Gilroy R."/>
            <person name="Ravi A."/>
            <person name="Getino M."/>
            <person name="Pursley I."/>
            <person name="Horton D.L."/>
            <person name="Alikhan N.-F."/>
            <person name="Baker D."/>
            <person name="Gharbi K."/>
            <person name="Hall N."/>
            <person name="Watson M."/>
            <person name="Adriaenssens E.M."/>
            <person name="Foster-Nyarko E."/>
            <person name="Jarju S."/>
            <person name="Secka A."/>
            <person name="Antonio M."/>
            <person name="Oren A."/>
            <person name="Chaudhuri R."/>
            <person name="La Ragione R.M."/>
            <person name="Hildebrand F."/>
            <person name="Pallen M.J."/>
        </authorList>
    </citation>
    <scope>NUCLEOTIDE SEQUENCE [LARGE SCALE GENOMIC DNA]</scope>
    <source>
        <strain evidence="4 5">Sa3CUA8</strain>
    </source>
</reference>